<keyword evidence="5" id="KW-1185">Reference proteome</keyword>
<dbReference type="AlphaFoldDB" id="A0AAV4C6D2"/>
<evidence type="ECO:0000256" key="2">
    <source>
        <dbReference type="ARBA" id="ARBA00023002"/>
    </source>
</evidence>
<keyword evidence="2" id="KW-0560">Oxidoreductase</keyword>
<dbReference type="PANTHER" id="PTHR43570">
    <property type="entry name" value="ALDEHYDE DEHYDROGENASE"/>
    <property type="match status" value="1"/>
</dbReference>
<dbReference type="FunFam" id="3.40.605.10:FF:000004">
    <property type="entry name" value="Aldehyde dehydrogenase"/>
    <property type="match status" value="1"/>
</dbReference>
<dbReference type="SUPFAM" id="SSF53720">
    <property type="entry name" value="ALDH-like"/>
    <property type="match status" value="1"/>
</dbReference>
<dbReference type="Gene3D" id="3.40.605.10">
    <property type="entry name" value="Aldehyde Dehydrogenase, Chain A, domain 1"/>
    <property type="match status" value="1"/>
</dbReference>
<dbReference type="EMBL" id="BLXT01005873">
    <property type="protein sequence ID" value="GFO26822.1"/>
    <property type="molecule type" value="Genomic_DNA"/>
</dbReference>
<accession>A0AAV4C6D2</accession>
<dbReference type="Pfam" id="PF00171">
    <property type="entry name" value="Aldedh"/>
    <property type="match status" value="1"/>
</dbReference>
<dbReference type="InterPro" id="IPR015590">
    <property type="entry name" value="Aldehyde_DH_dom"/>
</dbReference>
<dbReference type="GO" id="GO:0004029">
    <property type="term" value="F:aldehyde dehydrogenase (NAD+) activity"/>
    <property type="evidence" value="ECO:0007669"/>
    <property type="project" value="TreeGrafter"/>
</dbReference>
<evidence type="ECO:0000313" key="5">
    <source>
        <dbReference type="Proteomes" id="UP000735302"/>
    </source>
</evidence>
<dbReference type="Proteomes" id="UP000735302">
    <property type="component" value="Unassembled WGS sequence"/>
</dbReference>
<dbReference type="GO" id="GO:0006081">
    <property type="term" value="P:aldehyde metabolic process"/>
    <property type="evidence" value="ECO:0007669"/>
    <property type="project" value="InterPro"/>
</dbReference>
<dbReference type="InterPro" id="IPR012394">
    <property type="entry name" value="Aldehyde_DH_NAD(P)"/>
</dbReference>
<protein>
    <submittedName>
        <fullName evidence="4">Aldehyde dehydrogenase</fullName>
    </submittedName>
</protein>
<feature type="non-terminal residue" evidence="4">
    <location>
        <position position="214"/>
    </location>
</feature>
<name>A0AAV4C6D2_9GAST</name>
<evidence type="ECO:0000259" key="3">
    <source>
        <dbReference type="Pfam" id="PF00171"/>
    </source>
</evidence>
<dbReference type="InterPro" id="IPR016162">
    <property type="entry name" value="Ald_DH_N"/>
</dbReference>
<dbReference type="InterPro" id="IPR016161">
    <property type="entry name" value="Ald_DH/histidinol_DH"/>
</dbReference>
<sequence length="214" mass="23931">MESYGQMIKDMRSVFMSGKTKSLEWRVTQLKAIINLIDENTEKICATLYEDLHKHKNESMLLESSICKNEAILFINNLAEWMKPQKAAKALAYMMDNACVQKEPLGVTLIIGAWNYPIQLTLLPLIGAIAAGNCCVIKPSEMAPKTAEFLEEYIPRYLDKECVKIVNGGVPETTALLKERFDLILYTGNSHVGKIVMEAASKYLTPVLLELGGK</sequence>
<comment type="caution">
    <text evidence="4">The sequence shown here is derived from an EMBL/GenBank/DDBJ whole genome shotgun (WGS) entry which is preliminary data.</text>
</comment>
<comment type="similarity">
    <text evidence="1">Belongs to the aldehyde dehydrogenase family.</text>
</comment>
<evidence type="ECO:0000313" key="4">
    <source>
        <dbReference type="EMBL" id="GFO26822.1"/>
    </source>
</evidence>
<proteinExistence type="inferred from homology"/>
<reference evidence="4 5" key="1">
    <citation type="journal article" date="2021" name="Elife">
        <title>Chloroplast acquisition without the gene transfer in kleptoplastic sea slugs, Plakobranchus ocellatus.</title>
        <authorList>
            <person name="Maeda T."/>
            <person name="Takahashi S."/>
            <person name="Yoshida T."/>
            <person name="Shimamura S."/>
            <person name="Takaki Y."/>
            <person name="Nagai Y."/>
            <person name="Toyoda A."/>
            <person name="Suzuki Y."/>
            <person name="Arimoto A."/>
            <person name="Ishii H."/>
            <person name="Satoh N."/>
            <person name="Nishiyama T."/>
            <person name="Hasebe M."/>
            <person name="Maruyama T."/>
            <person name="Minagawa J."/>
            <person name="Obokata J."/>
            <person name="Shigenobu S."/>
        </authorList>
    </citation>
    <scope>NUCLEOTIDE SEQUENCE [LARGE SCALE GENOMIC DNA]</scope>
</reference>
<gene>
    <name evidence="4" type="ORF">PoB_005332700</name>
</gene>
<feature type="domain" description="Aldehyde dehydrogenase" evidence="3">
    <location>
        <begin position="5"/>
        <end position="214"/>
    </location>
</feature>
<organism evidence="4 5">
    <name type="scientific">Plakobranchus ocellatus</name>
    <dbReference type="NCBI Taxonomy" id="259542"/>
    <lineage>
        <taxon>Eukaryota</taxon>
        <taxon>Metazoa</taxon>
        <taxon>Spiralia</taxon>
        <taxon>Lophotrochozoa</taxon>
        <taxon>Mollusca</taxon>
        <taxon>Gastropoda</taxon>
        <taxon>Heterobranchia</taxon>
        <taxon>Euthyneura</taxon>
        <taxon>Panpulmonata</taxon>
        <taxon>Sacoglossa</taxon>
        <taxon>Placobranchoidea</taxon>
        <taxon>Plakobranchidae</taxon>
        <taxon>Plakobranchus</taxon>
    </lineage>
</organism>
<dbReference type="PANTHER" id="PTHR43570:SF16">
    <property type="entry name" value="ALDEHYDE DEHYDROGENASE TYPE III, ISOFORM Q"/>
    <property type="match status" value="1"/>
</dbReference>
<dbReference type="GO" id="GO:0005737">
    <property type="term" value="C:cytoplasm"/>
    <property type="evidence" value="ECO:0007669"/>
    <property type="project" value="TreeGrafter"/>
</dbReference>
<evidence type="ECO:0000256" key="1">
    <source>
        <dbReference type="ARBA" id="ARBA00009986"/>
    </source>
</evidence>